<reference evidence="2" key="1">
    <citation type="submission" date="2016-11" db="UniProtKB">
        <authorList>
            <consortium name="WormBaseParasite"/>
        </authorList>
    </citation>
    <scope>IDENTIFICATION</scope>
</reference>
<keyword evidence="1" id="KW-1185">Reference proteome</keyword>
<proteinExistence type="predicted"/>
<protein>
    <submittedName>
        <fullName evidence="2">Transposase</fullName>
    </submittedName>
</protein>
<dbReference type="WBParaSite" id="Hba_02286">
    <property type="protein sequence ID" value="Hba_02286"/>
    <property type="gene ID" value="Hba_02286"/>
</dbReference>
<evidence type="ECO:0000313" key="1">
    <source>
        <dbReference type="Proteomes" id="UP000095283"/>
    </source>
</evidence>
<sequence>MTSNAGYLCRALVYNYVLIGQWIPLLQ</sequence>
<dbReference type="AlphaFoldDB" id="A0A1I7WC51"/>
<dbReference type="Proteomes" id="UP000095283">
    <property type="component" value="Unplaced"/>
</dbReference>
<organism evidence="1 2">
    <name type="scientific">Heterorhabditis bacteriophora</name>
    <name type="common">Entomopathogenic nematode worm</name>
    <dbReference type="NCBI Taxonomy" id="37862"/>
    <lineage>
        <taxon>Eukaryota</taxon>
        <taxon>Metazoa</taxon>
        <taxon>Ecdysozoa</taxon>
        <taxon>Nematoda</taxon>
        <taxon>Chromadorea</taxon>
        <taxon>Rhabditida</taxon>
        <taxon>Rhabditina</taxon>
        <taxon>Rhabditomorpha</taxon>
        <taxon>Strongyloidea</taxon>
        <taxon>Heterorhabditidae</taxon>
        <taxon>Heterorhabditis</taxon>
    </lineage>
</organism>
<accession>A0A1I7WC51</accession>
<name>A0A1I7WC51_HETBA</name>
<evidence type="ECO:0000313" key="2">
    <source>
        <dbReference type="WBParaSite" id="Hba_02286"/>
    </source>
</evidence>